<keyword evidence="13" id="KW-1185">Reference proteome</keyword>
<accession>A0ABS8IVP5</accession>
<gene>
    <name evidence="12" type="primary">flgJ</name>
    <name evidence="12" type="ORF">LMJ30_10140</name>
</gene>
<evidence type="ECO:0000256" key="4">
    <source>
        <dbReference type="ARBA" id="ARBA00007974"/>
    </source>
</evidence>
<evidence type="ECO:0000259" key="11">
    <source>
        <dbReference type="SMART" id="SM00047"/>
    </source>
</evidence>
<dbReference type="Proteomes" id="UP001198701">
    <property type="component" value="Unassembled WGS sequence"/>
</dbReference>
<dbReference type="Pfam" id="PF10135">
    <property type="entry name" value="Rod-binding"/>
    <property type="match status" value="1"/>
</dbReference>
<comment type="similarity">
    <text evidence="3">In the N-terminal section; belongs to the FlgJ family.</text>
</comment>
<dbReference type="InterPro" id="IPR019301">
    <property type="entry name" value="Flagellar_prot_FlgJ_N"/>
</dbReference>
<keyword evidence="8" id="KW-0326">Glycosidase</keyword>
<feature type="domain" description="Mannosyl-glycoprotein endo-beta-N-acetylglucosamidase-like" evidence="11">
    <location>
        <begin position="160"/>
        <end position="319"/>
    </location>
</feature>
<comment type="subcellular location">
    <subcellularLocation>
        <location evidence="2">Periplasm</location>
    </subcellularLocation>
</comment>
<keyword evidence="12" id="KW-0969">Cilium</keyword>
<reference evidence="12 13" key="1">
    <citation type="submission" date="2021-11" db="EMBL/GenBank/DDBJ databases">
        <authorList>
            <person name="Huq M.A."/>
        </authorList>
    </citation>
    <scope>NUCLEOTIDE SEQUENCE [LARGE SCALE GENOMIC DNA]</scope>
    <source>
        <strain evidence="12 13">MAHUQ-52</strain>
    </source>
</reference>
<organism evidence="12 13">
    <name type="scientific">Massilia agrisoli</name>
    <dbReference type="NCBI Taxonomy" id="2892444"/>
    <lineage>
        <taxon>Bacteria</taxon>
        <taxon>Pseudomonadati</taxon>
        <taxon>Pseudomonadota</taxon>
        <taxon>Betaproteobacteria</taxon>
        <taxon>Burkholderiales</taxon>
        <taxon>Oxalobacteraceae</taxon>
        <taxon>Telluria group</taxon>
        <taxon>Massilia</taxon>
    </lineage>
</organism>
<comment type="function">
    <text evidence="1">Flagellum-specific muramidase which hydrolyzes the peptidoglycan layer to assemble the rod structure in the periplasmic space.</text>
</comment>
<dbReference type="PRINTS" id="PR01002">
    <property type="entry name" value="FLGFLGJ"/>
</dbReference>
<dbReference type="Gene3D" id="2.10.70.40">
    <property type="entry name" value="peptidoglycan hydrolase"/>
    <property type="match status" value="1"/>
</dbReference>
<keyword evidence="7 12" id="KW-0378">Hydrolase</keyword>
<dbReference type="InterPro" id="IPR013377">
    <property type="entry name" value="FlgJ"/>
</dbReference>
<evidence type="ECO:0000256" key="5">
    <source>
        <dbReference type="ARBA" id="ARBA00013433"/>
    </source>
</evidence>
<dbReference type="Gene3D" id="1.10.530.10">
    <property type="match status" value="1"/>
</dbReference>
<dbReference type="PANTHER" id="PTHR33308">
    <property type="entry name" value="PEPTIDOGLYCAN HYDROLASE FLGJ"/>
    <property type="match status" value="1"/>
</dbReference>
<evidence type="ECO:0000313" key="13">
    <source>
        <dbReference type="Proteomes" id="UP001198701"/>
    </source>
</evidence>
<evidence type="ECO:0000256" key="8">
    <source>
        <dbReference type="ARBA" id="ARBA00023295"/>
    </source>
</evidence>
<evidence type="ECO:0000313" key="12">
    <source>
        <dbReference type="EMBL" id="MCC6071314.1"/>
    </source>
</evidence>
<keyword evidence="9" id="KW-0961">Cell wall biogenesis/degradation</keyword>
<evidence type="ECO:0000256" key="9">
    <source>
        <dbReference type="ARBA" id="ARBA00023316"/>
    </source>
</evidence>
<dbReference type="SMART" id="SM00047">
    <property type="entry name" value="LYZ2"/>
    <property type="match status" value="1"/>
</dbReference>
<dbReference type="InterPro" id="IPR002901">
    <property type="entry name" value="MGlyc_endo_b_GlcNAc-like_dom"/>
</dbReference>
<evidence type="ECO:0000256" key="3">
    <source>
        <dbReference type="ARBA" id="ARBA00006880"/>
    </source>
</evidence>
<keyword evidence="12" id="KW-0282">Flagellum</keyword>
<dbReference type="NCBIfam" id="TIGR02541">
    <property type="entry name" value="flagell_FlgJ"/>
    <property type="match status" value="1"/>
</dbReference>
<evidence type="ECO:0000256" key="7">
    <source>
        <dbReference type="ARBA" id="ARBA00022801"/>
    </source>
</evidence>
<evidence type="ECO:0000256" key="1">
    <source>
        <dbReference type="ARBA" id="ARBA00002954"/>
    </source>
</evidence>
<name>A0ABS8IVP5_9BURK</name>
<dbReference type="InterPro" id="IPR051056">
    <property type="entry name" value="Glycosyl_Hydrolase_73"/>
</dbReference>
<evidence type="ECO:0000256" key="10">
    <source>
        <dbReference type="ARBA" id="ARBA00030835"/>
    </source>
</evidence>
<proteinExistence type="inferred from homology"/>
<sequence length="320" mass="33946">MAIPTQDLTSKLALDTKGLGQLKQSAKAGSPEALKTAATQFEAMFINMMLKSAREATPQEGMTDNQQTKTFTTMLDQQLSQNLAKRGVGLADMLIRQLSTQQVNAQAMAIGGEQGAPAHGINAMPPAFDAAALMQQAAAMPAAQKGAQTPFASAVAANPGVTASGRSQATHVRNFQDKLASHADEASRATGIPAKFMLGQAALETGWGKREIKNPDGSTSHNLFGIKAGPGWKGKVATAVTTEYVNGVPRTKVEKFRAYDSYADSFKDYAKLITHNPRYEKVLANATDASGFAQGLQRAGYATDPMYAAKLTRIIKHSLA</sequence>
<keyword evidence="12" id="KW-0966">Cell projection</keyword>
<keyword evidence="6" id="KW-0574">Periplasm</keyword>
<dbReference type="PANTHER" id="PTHR33308:SF9">
    <property type="entry name" value="PEPTIDOGLYCAN HYDROLASE FLGJ"/>
    <property type="match status" value="1"/>
</dbReference>
<dbReference type="RefSeq" id="WP_229432231.1">
    <property type="nucleotide sequence ID" value="NZ_JAJHPV010000013.1"/>
</dbReference>
<evidence type="ECO:0000256" key="2">
    <source>
        <dbReference type="ARBA" id="ARBA00004418"/>
    </source>
</evidence>
<dbReference type="GO" id="GO:0016787">
    <property type="term" value="F:hydrolase activity"/>
    <property type="evidence" value="ECO:0007669"/>
    <property type="project" value="UniProtKB-KW"/>
</dbReference>
<evidence type="ECO:0000256" key="6">
    <source>
        <dbReference type="ARBA" id="ARBA00022764"/>
    </source>
</evidence>
<dbReference type="Pfam" id="PF01832">
    <property type="entry name" value="Glucosaminidase"/>
    <property type="match status" value="1"/>
</dbReference>
<dbReference type="EMBL" id="JAJHPV010000013">
    <property type="protein sequence ID" value="MCC6071314.1"/>
    <property type="molecule type" value="Genomic_DNA"/>
</dbReference>
<protein>
    <recommendedName>
        <fullName evidence="5">Peptidoglycan hydrolase FlgJ</fullName>
    </recommendedName>
    <alternativeName>
        <fullName evidence="10">Muramidase FlgJ</fullName>
    </alternativeName>
</protein>
<comment type="similarity">
    <text evidence="4">In the C-terminal section; belongs to the glycosyl hydrolase 73 family.</text>
</comment>
<comment type="caution">
    <text evidence="12">The sequence shown here is derived from an EMBL/GenBank/DDBJ whole genome shotgun (WGS) entry which is preliminary data.</text>
</comment>